<feature type="compositionally biased region" description="Gly residues" evidence="5">
    <location>
        <begin position="1013"/>
        <end position="1022"/>
    </location>
</feature>
<dbReference type="GO" id="GO:0034727">
    <property type="term" value="P:piecemeal microautophagy of the nucleus"/>
    <property type="evidence" value="ECO:0007669"/>
    <property type="project" value="TreeGrafter"/>
</dbReference>
<feature type="compositionally biased region" description="Acidic residues" evidence="5">
    <location>
        <begin position="559"/>
        <end position="588"/>
    </location>
</feature>
<dbReference type="SMART" id="SM00233">
    <property type="entry name" value="PH"/>
    <property type="match status" value="1"/>
</dbReference>
<protein>
    <recommendedName>
        <fullName evidence="6">PH domain-containing protein</fullName>
    </recommendedName>
</protein>
<dbReference type="GO" id="GO:0097038">
    <property type="term" value="C:perinuclear endoplasmic reticulum"/>
    <property type="evidence" value="ECO:0007669"/>
    <property type="project" value="TreeGrafter"/>
</dbReference>
<dbReference type="PANTHER" id="PTHR10972">
    <property type="entry name" value="OXYSTEROL-BINDING PROTEIN-RELATED"/>
    <property type="match status" value="1"/>
</dbReference>
<accession>A0A9P6VVK5</accession>
<dbReference type="CDD" id="cd13289">
    <property type="entry name" value="PH_Osh3p_yeast"/>
    <property type="match status" value="1"/>
</dbReference>
<keyword evidence="3" id="KW-0445">Lipid transport</keyword>
<dbReference type="Proteomes" id="UP000777482">
    <property type="component" value="Unassembled WGS sequence"/>
</dbReference>
<comment type="caution">
    <text evidence="7">The sequence shown here is derived from an EMBL/GenBank/DDBJ whole genome shotgun (WGS) entry which is preliminary data.</text>
</comment>
<feature type="compositionally biased region" description="Low complexity" evidence="5">
    <location>
        <begin position="162"/>
        <end position="186"/>
    </location>
</feature>
<dbReference type="EMBL" id="PUHQ01000100">
    <property type="protein sequence ID" value="KAG0656269.1"/>
    <property type="molecule type" value="Genomic_DNA"/>
</dbReference>
<dbReference type="PANTHER" id="PTHR10972:SF203">
    <property type="entry name" value="OXYSTEROL-BINDING PROTEIN HOMOLOG 3"/>
    <property type="match status" value="1"/>
</dbReference>
<evidence type="ECO:0000313" key="7">
    <source>
        <dbReference type="EMBL" id="KAG0656269.1"/>
    </source>
</evidence>
<feature type="region of interest" description="Disordered" evidence="5">
    <location>
        <begin position="487"/>
        <end position="624"/>
    </location>
</feature>
<dbReference type="PROSITE" id="PS50003">
    <property type="entry name" value="PH_DOMAIN"/>
    <property type="match status" value="1"/>
</dbReference>
<organism evidence="7 8">
    <name type="scientific">Rhodotorula mucilaginosa</name>
    <name type="common">Yeast</name>
    <name type="synonym">Rhodotorula rubra</name>
    <dbReference type="NCBI Taxonomy" id="5537"/>
    <lineage>
        <taxon>Eukaryota</taxon>
        <taxon>Fungi</taxon>
        <taxon>Dikarya</taxon>
        <taxon>Basidiomycota</taxon>
        <taxon>Pucciniomycotina</taxon>
        <taxon>Microbotryomycetes</taxon>
        <taxon>Sporidiobolales</taxon>
        <taxon>Sporidiobolaceae</taxon>
        <taxon>Rhodotorula</taxon>
    </lineage>
</organism>
<dbReference type="GO" id="GO:0030011">
    <property type="term" value="P:maintenance of cell polarity"/>
    <property type="evidence" value="ECO:0007669"/>
    <property type="project" value="TreeGrafter"/>
</dbReference>
<dbReference type="SUPFAM" id="SSF144000">
    <property type="entry name" value="Oxysterol-binding protein-like"/>
    <property type="match status" value="1"/>
</dbReference>
<feature type="region of interest" description="Disordered" evidence="5">
    <location>
        <begin position="340"/>
        <end position="455"/>
    </location>
</feature>
<proteinExistence type="inferred from homology"/>
<dbReference type="GO" id="GO:0032934">
    <property type="term" value="F:sterol binding"/>
    <property type="evidence" value="ECO:0007669"/>
    <property type="project" value="TreeGrafter"/>
</dbReference>
<dbReference type="InterPro" id="IPR000648">
    <property type="entry name" value="Oxysterol-bd"/>
</dbReference>
<reference evidence="7 8" key="1">
    <citation type="submission" date="2020-11" db="EMBL/GenBank/DDBJ databases">
        <title>Kefir isolates.</title>
        <authorList>
            <person name="Marcisauskas S."/>
            <person name="Kim Y."/>
            <person name="Blasche S."/>
        </authorList>
    </citation>
    <scope>NUCLEOTIDE SEQUENCE [LARGE SCALE GENOMIC DNA]</scope>
    <source>
        <strain evidence="7 8">KR</strain>
    </source>
</reference>
<gene>
    <name evidence="7" type="ORF">C6P46_000337</name>
</gene>
<feature type="region of interest" description="Disordered" evidence="5">
    <location>
        <begin position="162"/>
        <end position="305"/>
    </location>
</feature>
<evidence type="ECO:0000313" key="8">
    <source>
        <dbReference type="Proteomes" id="UP000777482"/>
    </source>
</evidence>
<feature type="compositionally biased region" description="Low complexity" evidence="5">
    <location>
        <begin position="589"/>
        <end position="624"/>
    </location>
</feature>
<dbReference type="OrthoDB" id="416222at2759"/>
<evidence type="ECO:0000256" key="1">
    <source>
        <dbReference type="ARBA" id="ARBA00008842"/>
    </source>
</evidence>
<name>A0A9P6VVK5_RHOMI</name>
<feature type="compositionally biased region" description="Low complexity" evidence="5">
    <location>
        <begin position="283"/>
        <end position="300"/>
    </location>
</feature>
<feature type="compositionally biased region" description="Low complexity" evidence="5">
    <location>
        <begin position="440"/>
        <end position="455"/>
    </location>
</feature>
<dbReference type="GO" id="GO:0005886">
    <property type="term" value="C:plasma membrane"/>
    <property type="evidence" value="ECO:0007669"/>
    <property type="project" value="TreeGrafter"/>
</dbReference>
<feature type="compositionally biased region" description="Low complexity" evidence="5">
    <location>
        <begin position="194"/>
        <end position="205"/>
    </location>
</feature>
<evidence type="ECO:0000256" key="4">
    <source>
        <dbReference type="ARBA" id="ARBA00023121"/>
    </source>
</evidence>
<feature type="compositionally biased region" description="Low complexity" evidence="5">
    <location>
        <begin position="506"/>
        <end position="538"/>
    </location>
</feature>
<keyword evidence="4" id="KW-0446">Lipid-binding</keyword>
<feature type="compositionally biased region" description="Pro residues" evidence="5">
    <location>
        <begin position="240"/>
        <end position="250"/>
    </location>
</feature>
<feature type="domain" description="PH" evidence="6">
    <location>
        <begin position="7"/>
        <end position="99"/>
    </location>
</feature>
<dbReference type="GO" id="GO:0006897">
    <property type="term" value="P:endocytosis"/>
    <property type="evidence" value="ECO:0007669"/>
    <property type="project" value="TreeGrafter"/>
</dbReference>
<evidence type="ECO:0000256" key="5">
    <source>
        <dbReference type="SAM" id="MobiDB-lite"/>
    </source>
</evidence>
<comment type="similarity">
    <text evidence="1">Belongs to the OSBP family.</text>
</comment>
<dbReference type="GO" id="GO:0120009">
    <property type="term" value="P:intermembrane lipid transfer"/>
    <property type="evidence" value="ECO:0007669"/>
    <property type="project" value="UniProtKB-ARBA"/>
</dbReference>
<feature type="compositionally biased region" description="Low complexity" evidence="5">
    <location>
        <begin position="399"/>
        <end position="423"/>
    </location>
</feature>
<evidence type="ECO:0000259" key="6">
    <source>
        <dbReference type="PROSITE" id="PS50003"/>
    </source>
</evidence>
<dbReference type="InterPro" id="IPR011993">
    <property type="entry name" value="PH-like_dom_sf"/>
</dbReference>
<dbReference type="SUPFAM" id="SSF50729">
    <property type="entry name" value="PH domain-like"/>
    <property type="match status" value="1"/>
</dbReference>
<dbReference type="GO" id="GO:0005829">
    <property type="term" value="C:cytosol"/>
    <property type="evidence" value="ECO:0007669"/>
    <property type="project" value="TreeGrafter"/>
</dbReference>
<feature type="compositionally biased region" description="Low complexity" evidence="5">
    <location>
        <begin position="262"/>
        <end position="273"/>
    </location>
</feature>
<keyword evidence="2" id="KW-0813">Transport</keyword>
<dbReference type="Gene3D" id="2.40.160.120">
    <property type="match status" value="1"/>
</dbReference>
<evidence type="ECO:0000256" key="3">
    <source>
        <dbReference type="ARBA" id="ARBA00023055"/>
    </source>
</evidence>
<dbReference type="Pfam" id="PF15409">
    <property type="entry name" value="PH_8"/>
    <property type="match status" value="1"/>
</dbReference>
<dbReference type="InterPro" id="IPR037239">
    <property type="entry name" value="OSBP_sf"/>
</dbReference>
<feature type="compositionally biased region" description="Gly residues" evidence="5">
    <location>
        <begin position="388"/>
        <end position="398"/>
    </location>
</feature>
<dbReference type="GO" id="GO:0035621">
    <property type="term" value="P:ER to Golgi ceramide transport"/>
    <property type="evidence" value="ECO:0007669"/>
    <property type="project" value="TreeGrafter"/>
</dbReference>
<dbReference type="FunFam" id="2.40.160.120:FF:000001">
    <property type="entry name" value="Oxysterol-binding protein"/>
    <property type="match status" value="1"/>
</dbReference>
<dbReference type="GO" id="GO:0032541">
    <property type="term" value="C:cortical endoplasmic reticulum"/>
    <property type="evidence" value="ECO:0007669"/>
    <property type="project" value="TreeGrafter"/>
</dbReference>
<dbReference type="InterPro" id="IPR041680">
    <property type="entry name" value="PH_8"/>
</dbReference>
<sequence>MEQPPDKVVIEGFMLKKKRKALQGYARRYFRLSESGSLSYAFNPNSPIRDSISVPLAFISASRKLRTLDIDGGNCVYHCKCLSLNDFDKWATALKAFINIAHNHPRNERNVHAVGRQTLLASSETAPAVPADQLDRVYAALAKLTPSAAASPAVAATLSSSTTTAGSSSFSAATAPSSTMTTTTTNAPPPSPSPGTTLTSSSSNTTGGGNGGSSSKFRFLGKRSNSTSLHGLHPHHHATPAPPVPAPPHSPGGVVRSPTLMSSSTFTSASASAAPPPRQPERSNSTATTTSSHSHSNPNPAYAPDSWTARQQLNEAISVLKATHAELIAAVQALPLVVVPSPSPPQPPSEESQQNQKAVSSSKDQSSSSSSTTTTPAPLQTTDLDSTRGGGGGGGGASGPYSYPYHPYSTSSASSPPGSPTGALNRSFAYQRTLGHTRNAPSRATTIASSSRASFVSAVEWNQPETAGAGAGGSEYWYDAVPVPGEFVLDDEEEEGAGRRRRRRSSSSSSSSSSRPPPGVSSSSPPAAPGERTASSPESVERRDSSSSESLNTVMRSDNEDEEEDEEAVETNIVAEDEDEDSGDDDNDNGAGDVAAADASSVHHASSPGVAEAGTEPTTTTTTTTTAVVAVQRRKVLPHPVAGDEFSMLGMLRKNVGKDLSTISFPVTMNEPLSALQRLAEELEYSDLLDRAAAAPRGSLERLMFVAVFAVSGAAGNKYRSSRKPFNPLLGETYECIRPERGESFPPLFLSYRARVISNIQTRRHHHTGFRFISEKVSHHPPVLAFHTDAASRGWQVSGHVAPNQKFWGRSMEIFVLGDCSVRFLDDSDEEYSIRKPSSFVKNLVAGTKYIEIVGDLVVSCLNSKAHAVVSFKEGSSWGGVSTRNKIEGRVVDERGVTRIELVGRWDDAVDRKDGKHSFTRLWQIADSPPNPERYYGFSYFATTLNETTPLEAGLMAPTDSRLRPDQLALERGDVDEAERLKQVVEEKQRSKRKSGKAPEPKWFARRREEEGGGTASNGTGGAWSYAGGYFETREKKAFEDPDIF</sequence>
<dbReference type="Gene3D" id="2.30.29.30">
    <property type="entry name" value="Pleckstrin-homology domain (PH domain)/Phosphotyrosine-binding domain (PTB)"/>
    <property type="match status" value="1"/>
</dbReference>
<dbReference type="InterPro" id="IPR001849">
    <property type="entry name" value="PH_domain"/>
</dbReference>
<evidence type="ECO:0000256" key="2">
    <source>
        <dbReference type="ARBA" id="ARBA00022448"/>
    </source>
</evidence>
<feature type="compositionally biased region" description="Low complexity" evidence="5">
    <location>
        <begin position="349"/>
        <end position="384"/>
    </location>
</feature>
<dbReference type="Pfam" id="PF01237">
    <property type="entry name" value="Oxysterol_BP"/>
    <property type="match status" value="1"/>
</dbReference>
<keyword evidence="8" id="KW-1185">Reference proteome</keyword>
<dbReference type="GO" id="GO:0006887">
    <property type="term" value="P:exocytosis"/>
    <property type="evidence" value="ECO:0007669"/>
    <property type="project" value="TreeGrafter"/>
</dbReference>
<dbReference type="AlphaFoldDB" id="A0A9P6VVK5"/>
<feature type="region of interest" description="Disordered" evidence="5">
    <location>
        <begin position="984"/>
        <end position="1027"/>
    </location>
</feature>